<evidence type="ECO:0008006" key="3">
    <source>
        <dbReference type="Google" id="ProtNLM"/>
    </source>
</evidence>
<organism evidence="1">
    <name type="scientific">Blastocystis hominis</name>
    <dbReference type="NCBI Taxonomy" id="12968"/>
    <lineage>
        <taxon>Eukaryota</taxon>
        <taxon>Sar</taxon>
        <taxon>Stramenopiles</taxon>
        <taxon>Bigyra</taxon>
        <taxon>Opalozoa</taxon>
        <taxon>Opalinata</taxon>
        <taxon>Blastocystidae</taxon>
        <taxon>Blastocystis</taxon>
    </lineage>
</organism>
<sequence length="55" mass="6334">MESETQSDIDRFYEIARIMDLHLDKKTIQTLYNLIDCGVNPDALAAMIKEMTQLS</sequence>
<dbReference type="GO" id="GO:0000931">
    <property type="term" value="C:gamma-tubulin ring complex"/>
    <property type="evidence" value="ECO:0007669"/>
    <property type="project" value="InterPro"/>
</dbReference>
<dbReference type="InParanoid" id="D8M7M8"/>
<protein>
    <recommendedName>
        <fullName evidence="3">Mitotic-spindle organizing protein 1</fullName>
    </recommendedName>
</protein>
<dbReference type="OrthoDB" id="48571at2759"/>
<name>D8M7M8_BLAHO</name>
<gene>
    <name evidence="1" type="ORF">GSBLH_T00003850001</name>
</gene>
<reference evidence="1" key="1">
    <citation type="submission" date="2010-02" db="EMBL/GenBank/DDBJ databases">
        <title>Sequencing and annotation of the Blastocystis hominis genome.</title>
        <authorList>
            <person name="Wincker P."/>
        </authorList>
    </citation>
    <scope>NUCLEOTIDE SEQUENCE</scope>
    <source>
        <strain evidence="1">Singapore isolate B</strain>
    </source>
</reference>
<evidence type="ECO:0000313" key="1">
    <source>
        <dbReference type="EMBL" id="CBK24067.2"/>
    </source>
</evidence>
<evidence type="ECO:0000313" key="2">
    <source>
        <dbReference type="Proteomes" id="UP000008312"/>
    </source>
</evidence>
<accession>D8M7M8</accession>
<dbReference type="RefSeq" id="XP_012898115.1">
    <property type="nucleotide sequence ID" value="XM_013042661.1"/>
</dbReference>
<proteinExistence type="predicted"/>
<keyword evidence="2" id="KW-1185">Reference proteome</keyword>
<dbReference type="EMBL" id="FN668672">
    <property type="protein sequence ID" value="CBK24067.2"/>
    <property type="molecule type" value="Genomic_DNA"/>
</dbReference>
<dbReference type="Proteomes" id="UP000008312">
    <property type="component" value="Unassembled WGS sequence"/>
</dbReference>
<dbReference type="InterPro" id="IPR022214">
    <property type="entry name" value="MZT1"/>
</dbReference>
<dbReference type="GO" id="GO:0033566">
    <property type="term" value="P:gamma-tubulin complex localization"/>
    <property type="evidence" value="ECO:0007669"/>
    <property type="project" value="InterPro"/>
</dbReference>
<dbReference type="GeneID" id="24920912"/>
<dbReference type="AlphaFoldDB" id="D8M7M8"/>
<dbReference type="Pfam" id="PF12554">
    <property type="entry name" value="MOZART1"/>
    <property type="match status" value="1"/>
</dbReference>